<accession>A0A1I1HA68</accession>
<protein>
    <submittedName>
        <fullName evidence="3">Acetyl esterase/lipase</fullName>
    </submittedName>
</protein>
<dbReference type="Gene3D" id="3.40.50.1820">
    <property type="entry name" value="alpha/beta hydrolase"/>
    <property type="match status" value="1"/>
</dbReference>
<evidence type="ECO:0000313" key="3">
    <source>
        <dbReference type="EMBL" id="SFC21049.1"/>
    </source>
</evidence>
<keyword evidence="1" id="KW-0378">Hydrolase</keyword>
<dbReference type="OrthoDB" id="9815425at2"/>
<dbReference type="InterPro" id="IPR050300">
    <property type="entry name" value="GDXG_lipolytic_enzyme"/>
</dbReference>
<name>A0A1I1HA68_9LACO</name>
<dbReference type="RefSeq" id="WP_091503189.1">
    <property type="nucleotide sequence ID" value="NZ_FOLI01000008.1"/>
</dbReference>
<proteinExistence type="predicted"/>
<organism evidence="3 4">
    <name type="scientific">Fructobacillus durionis</name>
    <dbReference type="NCBI Taxonomy" id="283737"/>
    <lineage>
        <taxon>Bacteria</taxon>
        <taxon>Bacillati</taxon>
        <taxon>Bacillota</taxon>
        <taxon>Bacilli</taxon>
        <taxon>Lactobacillales</taxon>
        <taxon>Lactobacillaceae</taxon>
        <taxon>Fructobacillus</taxon>
    </lineage>
</organism>
<dbReference type="InterPro" id="IPR029058">
    <property type="entry name" value="AB_hydrolase_fold"/>
</dbReference>
<dbReference type="STRING" id="283737.SAMN05660453_1313"/>
<sequence length="297" mass="33324">MLFKDLNINFEPVTVPESVRKVVKDQAYGKKEWEQYDLYLPKNKTEKIPLLLDLQGGGLVRGKKSTNKLDPNLRLTTEGFAIASMNYELISEENYAFPNQIAEVRAVLIQLKKRADEWGLDTDSFYLAGESSGAQLAMLTAASVTAGVKIGRVPHLDDKLTDMPTIQKVIASYGPYEFDQFAEQFDELKVSPKYPESGNPISFEGLAIADHQVNENPIAISQGNPANYFTSKMPEIFAMAGSADQVVPELQSKEMVKRFNKMVGKEAKTYWKVGAHHGIQDFDNDEVYQMKVDFLKP</sequence>
<dbReference type="Proteomes" id="UP000199376">
    <property type="component" value="Unassembled WGS sequence"/>
</dbReference>
<dbReference type="EMBL" id="FOLI01000008">
    <property type="protein sequence ID" value="SFC21049.1"/>
    <property type="molecule type" value="Genomic_DNA"/>
</dbReference>
<dbReference type="PANTHER" id="PTHR48081">
    <property type="entry name" value="AB HYDROLASE SUPERFAMILY PROTEIN C4A8.06C"/>
    <property type="match status" value="1"/>
</dbReference>
<dbReference type="SUPFAM" id="SSF53474">
    <property type="entry name" value="alpha/beta-Hydrolases"/>
    <property type="match status" value="1"/>
</dbReference>
<reference evidence="3 4" key="1">
    <citation type="submission" date="2016-10" db="EMBL/GenBank/DDBJ databases">
        <authorList>
            <person name="de Groot N.N."/>
        </authorList>
    </citation>
    <scope>NUCLEOTIDE SEQUENCE [LARGE SCALE GENOMIC DNA]</scope>
    <source>
        <strain evidence="3 4">DSM 19113</strain>
    </source>
</reference>
<evidence type="ECO:0000313" key="4">
    <source>
        <dbReference type="Proteomes" id="UP000199376"/>
    </source>
</evidence>
<dbReference type="AlphaFoldDB" id="A0A1I1HA68"/>
<dbReference type="InterPro" id="IPR049492">
    <property type="entry name" value="BD-FAE-like_dom"/>
</dbReference>
<dbReference type="Pfam" id="PF20434">
    <property type="entry name" value="BD-FAE"/>
    <property type="match status" value="1"/>
</dbReference>
<evidence type="ECO:0000259" key="2">
    <source>
        <dbReference type="Pfam" id="PF20434"/>
    </source>
</evidence>
<dbReference type="GO" id="GO:0016787">
    <property type="term" value="F:hydrolase activity"/>
    <property type="evidence" value="ECO:0007669"/>
    <property type="project" value="UniProtKB-KW"/>
</dbReference>
<evidence type="ECO:0000256" key="1">
    <source>
        <dbReference type="ARBA" id="ARBA00022801"/>
    </source>
</evidence>
<gene>
    <name evidence="3" type="ORF">SAMN05660453_1313</name>
</gene>
<keyword evidence="4" id="KW-1185">Reference proteome</keyword>
<feature type="domain" description="BD-FAE-like" evidence="2">
    <location>
        <begin position="37"/>
        <end position="257"/>
    </location>
</feature>